<dbReference type="GO" id="GO:0016853">
    <property type="term" value="F:isomerase activity"/>
    <property type="evidence" value="ECO:0007669"/>
    <property type="project" value="UniProtKB-KW"/>
</dbReference>
<dbReference type="HAMAP" id="MF_02245">
    <property type="entry name" value="Adapter_SpxH"/>
    <property type="match status" value="1"/>
</dbReference>
<protein>
    <recommendedName>
        <fullName evidence="2">ClpXP adapter protein SpxH</fullName>
    </recommendedName>
</protein>
<evidence type="ECO:0000256" key="2">
    <source>
        <dbReference type="HAMAP-Rule" id="MF_02245"/>
    </source>
</evidence>
<keyword evidence="1 2" id="KW-0963">Cytoplasm</keyword>
<accession>A0A285D4D9</accession>
<keyword evidence="4" id="KW-1185">Reference proteome</keyword>
<evidence type="ECO:0000313" key="3">
    <source>
        <dbReference type="EMBL" id="SNX74168.1"/>
    </source>
</evidence>
<comment type="function">
    <text evidence="2">Adapter protein required for efficient degradation of Spx by ClpXP under non-stress conditions. Interaction with Spx stabilizes Spx and exposes the C-terminus of Spx for recognition and proteolysis by ClpXP.</text>
</comment>
<dbReference type="Gene3D" id="1.10.472.60">
    <property type="entry name" value="putative protein disulfide isomerase domain"/>
    <property type="match status" value="1"/>
</dbReference>
<dbReference type="PANTHER" id="PTHR13887:SF47">
    <property type="entry name" value="CLPXP ADAPTER PROTEIN SPXH"/>
    <property type="match status" value="1"/>
</dbReference>
<comment type="subunit">
    <text evidence="2">Interacts with Spx.</text>
</comment>
<dbReference type="GO" id="GO:0005737">
    <property type="term" value="C:cytoplasm"/>
    <property type="evidence" value="ECO:0007669"/>
    <property type="project" value="UniProtKB-SubCell"/>
</dbReference>
<comment type="similarity">
    <text evidence="2">Belongs to the SpxH family.</text>
</comment>
<keyword evidence="3" id="KW-0413">Isomerase</keyword>
<gene>
    <name evidence="2" type="primary">spxH</name>
    <name evidence="3" type="ORF">SAMN05877753_108194</name>
</gene>
<evidence type="ECO:0000256" key="1">
    <source>
        <dbReference type="ARBA" id="ARBA00022490"/>
    </source>
</evidence>
<dbReference type="SUPFAM" id="SSF52833">
    <property type="entry name" value="Thioredoxin-like"/>
    <property type="match status" value="1"/>
</dbReference>
<dbReference type="Proteomes" id="UP000219546">
    <property type="component" value="Unassembled WGS sequence"/>
</dbReference>
<reference evidence="3 4" key="1">
    <citation type="submission" date="2017-08" db="EMBL/GenBank/DDBJ databases">
        <authorList>
            <person name="de Groot N.N."/>
        </authorList>
    </citation>
    <scope>NUCLEOTIDE SEQUENCE [LARGE SCALE GENOMIC DNA]</scope>
    <source>
        <strain evidence="3 4">JC228</strain>
    </source>
</reference>
<dbReference type="InterPro" id="IPR046404">
    <property type="entry name" value="Adapter_SpxH"/>
</dbReference>
<dbReference type="CDD" id="cd03025">
    <property type="entry name" value="DsbA_FrnE_like"/>
    <property type="match status" value="1"/>
</dbReference>
<dbReference type="EMBL" id="OAOP01000008">
    <property type="protein sequence ID" value="SNX74168.1"/>
    <property type="molecule type" value="Genomic_DNA"/>
</dbReference>
<evidence type="ECO:0000313" key="4">
    <source>
        <dbReference type="Proteomes" id="UP000219546"/>
    </source>
</evidence>
<name>A0A285D4D9_9BACI</name>
<sequence length="298" mass="34305">MNVVISMMNNPFQNPIVSPCQGLEKKPVEIYVFIDPLCPECWGLEPILKKLQIEYGHYFTLRHVLSGKLATLNSGLRKKPENIAQAWEKTASRSGMSCDGSLWFDDPISKPSLPSVAIKAAELQGKKRGTRFLRKLQENLFLQKRNISNLDVLIECAKSVGIDLELFQQDIHSESAAHAFQCDLRITSEMEVTEIPTLVFFNQKTDEEGIKVTGHYPYEVYKEVLFEMLNKHPDPFPPPPLESFLRFFQLVATKEISVVYNLSEAQVEHEMKKLMLKQKVEKIPAKYGTFWRYKDFFI</sequence>
<dbReference type="AlphaFoldDB" id="A0A285D4D9"/>
<dbReference type="PANTHER" id="PTHR13887">
    <property type="entry name" value="GLUTATHIONE S-TRANSFERASE KAPPA"/>
    <property type="match status" value="1"/>
</dbReference>
<dbReference type="Pfam" id="PF13743">
    <property type="entry name" value="Thioredoxin_5"/>
    <property type="match status" value="1"/>
</dbReference>
<organism evidence="3 4">
    <name type="scientific">Bacillus oleivorans</name>
    <dbReference type="NCBI Taxonomy" id="1448271"/>
    <lineage>
        <taxon>Bacteria</taxon>
        <taxon>Bacillati</taxon>
        <taxon>Bacillota</taxon>
        <taxon>Bacilli</taxon>
        <taxon>Bacillales</taxon>
        <taxon>Bacillaceae</taxon>
        <taxon>Bacillus</taxon>
    </lineage>
</organism>
<proteinExistence type="inferred from homology"/>
<dbReference type="Gene3D" id="3.40.30.10">
    <property type="entry name" value="Glutaredoxin"/>
    <property type="match status" value="1"/>
</dbReference>
<comment type="subcellular location">
    <subcellularLocation>
        <location evidence="2">Cytoplasm</location>
    </subcellularLocation>
</comment>
<dbReference type="InterPro" id="IPR036249">
    <property type="entry name" value="Thioredoxin-like_sf"/>
</dbReference>